<evidence type="ECO:0000256" key="2">
    <source>
        <dbReference type="ARBA" id="ARBA00022475"/>
    </source>
</evidence>
<dbReference type="PANTHER" id="PTHR42703:SF1">
    <property type="entry name" value="NA(+)_H(+) ANTIPORTER SUBUNIT D1"/>
    <property type="match status" value="1"/>
</dbReference>
<sequence>MNPQIALPILIPLLAGAVSLVFWRSRAMQRLIAVLGTAALLITSIGLLVSVNRDGIQVMQMGGWVAPFGISLVADLLGAIMVVLTGIIGFAVALYSLATTGAATRPSAIFR</sequence>
<name>A0A1B8NW38_HALEL</name>
<keyword evidence="5 6" id="KW-0472">Membrane</keyword>
<reference evidence="7 8" key="1">
    <citation type="submission" date="2016-06" db="EMBL/GenBank/DDBJ databases">
        <title>Genome sequence of halotolerant plant growth promoting strain of Halomonas elongata HEK1 isolated from salterns of Rann of Kutch, Gujarat, India.</title>
        <authorList>
            <person name="Gaba S."/>
            <person name="Singh R.N."/>
            <person name="Abrol S."/>
            <person name="Kaushik R."/>
            <person name="Saxena A.K."/>
        </authorList>
    </citation>
    <scope>NUCLEOTIDE SEQUENCE [LARGE SCALE GENOMIC DNA]</scope>
    <source>
        <strain evidence="7 8">HEK1</strain>
    </source>
</reference>
<feature type="transmembrane region" description="Helical" evidence="6">
    <location>
        <begin position="31"/>
        <end position="52"/>
    </location>
</feature>
<proteinExistence type="predicted"/>
<evidence type="ECO:0000313" key="7">
    <source>
        <dbReference type="EMBL" id="OBX34188.1"/>
    </source>
</evidence>
<evidence type="ECO:0000256" key="3">
    <source>
        <dbReference type="ARBA" id="ARBA00022692"/>
    </source>
</evidence>
<dbReference type="Proteomes" id="UP000092504">
    <property type="component" value="Unassembled WGS sequence"/>
</dbReference>
<dbReference type="InterPro" id="IPR050586">
    <property type="entry name" value="CPA3_Na-H_Antiporter_D"/>
</dbReference>
<dbReference type="GO" id="GO:0005886">
    <property type="term" value="C:plasma membrane"/>
    <property type="evidence" value="ECO:0007669"/>
    <property type="project" value="UniProtKB-SubCell"/>
</dbReference>
<keyword evidence="4 6" id="KW-1133">Transmembrane helix</keyword>
<gene>
    <name evidence="7" type="primary">mrpD_3</name>
    <name evidence="7" type="ORF">A8U91_03233</name>
</gene>
<protein>
    <submittedName>
        <fullName evidence="7">Na(+)/H(+) antiporter subunit D</fullName>
    </submittedName>
</protein>
<evidence type="ECO:0000256" key="4">
    <source>
        <dbReference type="ARBA" id="ARBA00022989"/>
    </source>
</evidence>
<evidence type="ECO:0000256" key="6">
    <source>
        <dbReference type="SAM" id="Phobius"/>
    </source>
</evidence>
<comment type="subcellular location">
    <subcellularLocation>
        <location evidence="1">Cell membrane</location>
        <topology evidence="1">Multi-pass membrane protein</topology>
    </subcellularLocation>
</comment>
<dbReference type="EMBL" id="MAJD01000002">
    <property type="protein sequence ID" value="OBX34188.1"/>
    <property type="molecule type" value="Genomic_DNA"/>
</dbReference>
<organism evidence="7 8">
    <name type="scientific">Halomonas elongata</name>
    <dbReference type="NCBI Taxonomy" id="2746"/>
    <lineage>
        <taxon>Bacteria</taxon>
        <taxon>Pseudomonadati</taxon>
        <taxon>Pseudomonadota</taxon>
        <taxon>Gammaproteobacteria</taxon>
        <taxon>Oceanospirillales</taxon>
        <taxon>Halomonadaceae</taxon>
        <taxon>Halomonas</taxon>
    </lineage>
</organism>
<comment type="caution">
    <text evidence="7">The sequence shown here is derived from an EMBL/GenBank/DDBJ whole genome shotgun (WGS) entry which is preliminary data.</text>
</comment>
<feature type="transmembrane region" description="Helical" evidence="6">
    <location>
        <begin position="6"/>
        <end position="24"/>
    </location>
</feature>
<evidence type="ECO:0000256" key="1">
    <source>
        <dbReference type="ARBA" id="ARBA00004651"/>
    </source>
</evidence>
<keyword evidence="3 6" id="KW-0812">Transmembrane</keyword>
<dbReference type="PANTHER" id="PTHR42703">
    <property type="entry name" value="NADH DEHYDROGENASE"/>
    <property type="match status" value="1"/>
</dbReference>
<dbReference type="PATRIC" id="fig|2746.7.peg.3333"/>
<feature type="transmembrane region" description="Helical" evidence="6">
    <location>
        <begin position="64"/>
        <end position="97"/>
    </location>
</feature>
<accession>A0A1B8NW38</accession>
<evidence type="ECO:0000313" key="8">
    <source>
        <dbReference type="Proteomes" id="UP000092504"/>
    </source>
</evidence>
<evidence type="ECO:0000256" key="5">
    <source>
        <dbReference type="ARBA" id="ARBA00023136"/>
    </source>
</evidence>
<keyword evidence="2" id="KW-1003">Cell membrane</keyword>
<dbReference type="AlphaFoldDB" id="A0A1B8NW38"/>